<reference evidence="1" key="1">
    <citation type="submission" date="2019-04" db="EMBL/GenBank/DDBJ databases">
        <title>Genome assembly of Zosterops borbonicus 15179.</title>
        <authorList>
            <person name="Leroy T."/>
            <person name="Anselmetti Y."/>
            <person name="Tilak M.-K."/>
            <person name="Nabholz B."/>
        </authorList>
    </citation>
    <scope>NUCLEOTIDE SEQUENCE</scope>
    <source>
        <strain evidence="1">HGM_15179</strain>
        <tissue evidence="1">Muscle</tissue>
    </source>
</reference>
<name>A0A8K1G734_9PASS</name>
<dbReference type="OrthoDB" id="10504167at2759"/>
<comment type="caution">
    <text evidence="1">The sequence shown here is derived from an EMBL/GenBank/DDBJ whole genome shotgun (WGS) entry which is preliminary data.</text>
</comment>
<dbReference type="EMBL" id="SWJQ01000564">
    <property type="protein sequence ID" value="TRZ12803.1"/>
    <property type="molecule type" value="Genomic_DNA"/>
</dbReference>
<sequence length="208" mass="22649">MELGKELECRSDEEQVGVLSLEKKKLKRDLLALYNYMKRGWSQKPTVGGNISSVMQTATFEQLLSTTGFTVLQGHIRQFTGSMPTSSPNISPLSLPTTMGRTVLTLCSAKCNIAAAVGERHPQYPAGRTSTSSTKTLRITGSVSQGGRVEQQAEELGQMPSALWPIPGQTDWLQFLGNASLVEYSPAFMCPSLDKAEFDISVMDSQPV</sequence>
<protein>
    <submittedName>
        <fullName evidence="1">Uncharacterized protein</fullName>
    </submittedName>
</protein>
<accession>A0A8K1G734</accession>
<evidence type="ECO:0000313" key="1">
    <source>
        <dbReference type="EMBL" id="TRZ12803.1"/>
    </source>
</evidence>
<proteinExistence type="predicted"/>
<dbReference type="Proteomes" id="UP000796761">
    <property type="component" value="Unassembled WGS sequence"/>
</dbReference>
<dbReference type="AlphaFoldDB" id="A0A8K1G734"/>
<organism evidence="1 2">
    <name type="scientific">Zosterops borbonicus</name>
    <dbReference type="NCBI Taxonomy" id="364589"/>
    <lineage>
        <taxon>Eukaryota</taxon>
        <taxon>Metazoa</taxon>
        <taxon>Chordata</taxon>
        <taxon>Craniata</taxon>
        <taxon>Vertebrata</taxon>
        <taxon>Euteleostomi</taxon>
        <taxon>Archelosauria</taxon>
        <taxon>Archosauria</taxon>
        <taxon>Dinosauria</taxon>
        <taxon>Saurischia</taxon>
        <taxon>Theropoda</taxon>
        <taxon>Coelurosauria</taxon>
        <taxon>Aves</taxon>
        <taxon>Neognathae</taxon>
        <taxon>Neoaves</taxon>
        <taxon>Telluraves</taxon>
        <taxon>Australaves</taxon>
        <taxon>Passeriformes</taxon>
        <taxon>Sylvioidea</taxon>
        <taxon>Zosteropidae</taxon>
        <taxon>Zosterops</taxon>
    </lineage>
</organism>
<gene>
    <name evidence="1" type="ORF">HGM15179_014294</name>
</gene>
<evidence type="ECO:0000313" key="2">
    <source>
        <dbReference type="Proteomes" id="UP000796761"/>
    </source>
</evidence>
<keyword evidence="2" id="KW-1185">Reference proteome</keyword>